<proteinExistence type="predicted"/>
<dbReference type="EMBL" id="VSWC01000118">
    <property type="protein sequence ID" value="KAA1084488.1"/>
    <property type="molecule type" value="Genomic_DNA"/>
</dbReference>
<keyword evidence="2" id="KW-0732">Signal</keyword>
<dbReference type="Proteomes" id="UP000325313">
    <property type="component" value="Unassembled WGS sequence"/>
</dbReference>
<comment type="caution">
    <text evidence="3">The sequence shown here is derived from an EMBL/GenBank/DDBJ whole genome shotgun (WGS) entry which is preliminary data.</text>
</comment>
<dbReference type="Proteomes" id="UP000324748">
    <property type="component" value="Unassembled WGS sequence"/>
</dbReference>
<evidence type="ECO:0000256" key="2">
    <source>
        <dbReference type="SAM" id="SignalP"/>
    </source>
</evidence>
<evidence type="ECO:0000313" key="5">
    <source>
        <dbReference type="Proteomes" id="UP000324748"/>
    </source>
</evidence>
<dbReference type="OrthoDB" id="2496065at2759"/>
<dbReference type="AlphaFoldDB" id="A0A5B0N8L3"/>
<evidence type="ECO:0000313" key="3">
    <source>
        <dbReference type="EMBL" id="KAA1084488.1"/>
    </source>
</evidence>
<sequence length="409" mass="47473">MVYNSHCVLVFFLLLFVQLSAAPPPPRGVSADITFEKTALELSHPDRRHWTPPPSLFQKLPRQPEASPSQESKKPVNLGAIIHQKSNLVLDRLIIAGERNRIIKSDTSATWGNVYKFRFTEQREQIGKHPAFDMFGKTFSFRVAYRVANKSEKDSMDRILDIGNQPAEIRQTISKIDQLCDIIFDGDAQDPAIEHKILEETQSFRNRFNNIFDGIYSQEIEKMIPEETNPKSMTPSLTIQKFHQKLVAIEELNQKTSILKLHTKLDQAIGMYYMLVEPHQPIKKWDQIEQPIEQWDQKSLISTLYPKLDTLFRELAIEQGYYLERYHPPSEEWDQETLILKLPTTLAGQASYLKYLPDHYDPSVKNWDQKALILKFHKKLDNLLSQLSPFPQPKKHGLKLCIPCLNWLI</sequence>
<organism evidence="3 5">
    <name type="scientific">Puccinia graminis f. sp. tritici</name>
    <dbReference type="NCBI Taxonomy" id="56615"/>
    <lineage>
        <taxon>Eukaryota</taxon>
        <taxon>Fungi</taxon>
        <taxon>Dikarya</taxon>
        <taxon>Basidiomycota</taxon>
        <taxon>Pucciniomycotina</taxon>
        <taxon>Pucciniomycetes</taxon>
        <taxon>Pucciniales</taxon>
        <taxon>Pucciniaceae</taxon>
        <taxon>Puccinia</taxon>
    </lineage>
</organism>
<accession>A0A5B0N8L3</accession>
<protein>
    <submittedName>
        <fullName evidence="3">Uncharacterized protein</fullName>
    </submittedName>
</protein>
<name>A0A5B0N8L3_PUCGR</name>
<evidence type="ECO:0000256" key="1">
    <source>
        <dbReference type="SAM" id="MobiDB-lite"/>
    </source>
</evidence>
<evidence type="ECO:0000313" key="6">
    <source>
        <dbReference type="Proteomes" id="UP000325313"/>
    </source>
</evidence>
<gene>
    <name evidence="3" type="ORF">PGT21_029180</name>
    <name evidence="4" type="ORF">PGTUg99_024592</name>
</gene>
<evidence type="ECO:0000313" key="4">
    <source>
        <dbReference type="EMBL" id="KAA1133031.1"/>
    </source>
</evidence>
<reference evidence="5 6" key="1">
    <citation type="submission" date="2019-05" db="EMBL/GenBank/DDBJ databases">
        <title>Emergence of the Ug99 lineage of the wheat stem rust pathogen through somatic hybridization.</title>
        <authorList>
            <person name="Li F."/>
            <person name="Upadhyaya N.M."/>
            <person name="Sperschneider J."/>
            <person name="Matny O."/>
            <person name="Nguyen-Phuc H."/>
            <person name="Mago R."/>
            <person name="Raley C."/>
            <person name="Miller M.E."/>
            <person name="Silverstein K.A.T."/>
            <person name="Henningsen E."/>
            <person name="Hirsch C.D."/>
            <person name="Visser B."/>
            <person name="Pretorius Z.A."/>
            <person name="Steffenson B.J."/>
            <person name="Schwessinger B."/>
            <person name="Dodds P.N."/>
            <person name="Figueroa M."/>
        </authorList>
    </citation>
    <scope>NUCLEOTIDE SEQUENCE [LARGE SCALE GENOMIC DNA]</scope>
    <source>
        <strain evidence="3">21-0</strain>
        <strain evidence="4 6">Ug99</strain>
    </source>
</reference>
<feature type="signal peptide" evidence="2">
    <location>
        <begin position="1"/>
        <end position="22"/>
    </location>
</feature>
<dbReference type="EMBL" id="VDEP01000074">
    <property type="protein sequence ID" value="KAA1133031.1"/>
    <property type="molecule type" value="Genomic_DNA"/>
</dbReference>
<feature type="region of interest" description="Disordered" evidence="1">
    <location>
        <begin position="44"/>
        <end position="74"/>
    </location>
</feature>
<keyword evidence="5" id="KW-1185">Reference proteome</keyword>
<feature type="chain" id="PRO_5033473818" evidence="2">
    <location>
        <begin position="23"/>
        <end position="409"/>
    </location>
</feature>